<keyword evidence="9" id="KW-1185">Reference proteome</keyword>
<keyword evidence="3 7" id="KW-0812">Transmembrane</keyword>
<feature type="region of interest" description="Disordered" evidence="6">
    <location>
        <begin position="1"/>
        <end position="36"/>
    </location>
</feature>
<comment type="similarity">
    <text evidence="2">Belongs to the TMEM200 family.</text>
</comment>
<dbReference type="GO" id="GO:0016020">
    <property type="term" value="C:membrane"/>
    <property type="evidence" value="ECO:0007669"/>
    <property type="project" value="UniProtKB-SubCell"/>
</dbReference>
<evidence type="ECO:0000256" key="1">
    <source>
        <dbReference type="ARBA" id="ARBA00004141"/>
    </source>
</evidence>
<evidence type="ECO:0000256" key="4">
    <source>
        <dbReference type="ARBA" id="ARBA00022989"/>
    </source>
</evidence>
<evidence type="ECO:0000256" key="3">
    <source>
        <dbReference type="ARBA" id="ARBA00022692"/>
    </source>
</evidence>
<dbReference type="Proteomes" id="UP001461498">
    <property type="component" value="Unassembled WGS sequence"/>
</dbReference>
<dbReference type="PANTHER" id="PTHR31815:SF1">
    <property type="entry name" value="TRANSMEMBRANE PROTEIN 200C"/>
    <property type="match status" value="1"/>
</dbReference>
<evidence type="ECO:0000313" key="9">
    <source>
        <dbReference type="Proteomes" id="UP001461498"/>
    </source>
</evidence>
<evidence type="ECO:0000256" key="7">
    <source>
        <dbReference type="SAM" id="Phobius"/>
    </source>
</evidence>
<organism evidence="8 9">
    <name type="scientific">Rhynocoris fuscipes</name>
    <dbReference type="NCBI Taxonomy" id="488301"/>
    <lineage>
        <taxon>Eukaryota</taxon>
        <taxon>Metazoa</taxon>
        <taxon>Ecdysozoa</taxon>
        <taxon>Arthropoda</taxon>
        <taxon>Hexapoda</taxon>
        <taxon>Insecta</taxon>
        <taxon>Pterygota</taxon>
        <taxon>Neoptera</taxon>
        <taxon>Paraneoptera</taxon>
        <taxon>Hemiptera</taxon>
        <taxon>Heteroptera</taxon>
        <taxon>Panheteroptera</taxon>
        <taxon>Cimicomorpha</taxon>
        <taxon>Reduviidae</taxon>
        <taxon>Harpactorinae</taxon>
        <taxon>Harpactorini</taxon>
        <taxon>Rhynocoris</taxon>
    </lineage>
</organism>
<gene>
    <name evidence="8" type="ORF">O3M35_011430</name>
</gene>
<comment type="caution">
    <text evidence="8">The sequence shown here is derived from an EMBL/GenBank/DDBJ whole genome shotgun (WGS) entry which is preliminary data.</text>
</comment>
<comment type="subcellular location">
    <subcellularLocation>
        <location evidence="1">Membrane</location>
        <topology evidence="1">Multi-pass membrane protein</topology>
    </subcellularLocation>
</comment>
<name>A0AAW1CV44_9HEMI</name>
<reference evidence="8 9" key="1">
    <citation type="submission" date="2022-12" db="EMBL/GenBank/DDBJ databases">
        <title>Chromosome-level genome assembly of true bugs.</title>
        <authorList>
            <person name="Ma L."/>
            <person name="Li H."/>
        </authorList>
    </citation>
    <scope>NUCLEOTIDE SEQUENCE [LARGE SCALE GENOMIC DNA]</scope>
    <source>
        <strain evidence="8">Lab_2022b</strain>
    </source>
</reference>
<evidence type="ECO:0000313" key="8">
    <source>
        <dbReference type="EMBL" id="KAK9502716.1"/>
    </source>
</evidence>
<accession>A0AAW1CV44</accession>
<dbReference type="AlphaFoldDB" id="A0AAW1CV44"/>
<dbReference type="PANTHER" id="PTHR31815">
    <property type="entry name" value="AGAP005329-PA"/>
    <property type="match status" value="1"/>
</dbReference>
<evidence type="ECO:0000256" key="6">
    <source>
        <dbReference type="SAM" id="MobiDB-lite"/>
    </source>
</evidence>
<dbReference type="InterPro" id="IPR018787">
    <property type="entry name" value="DUF2371_TMEM200"/>
</dbReference>
<protein>
    <submittedName>
        <fullName evidence="8">Uncharacterized protein</fullName>
    </submittedName>
</protein>
<keyword evidence="4 7" id="KW-1133">Transmembrane helix</keyword>
<keyword evidence="5 7" id="KW-0472">Membrane</keyword>
<feature type="transmembrane region" description="Helical" evidence="7">
    <location>
        <begin position="67"/>
        <end position="90"/>
    </location>
</feature>
<dbReference type="EMBL" id="JAPXFL010000008">
    <property type="protein sequence ID" value="KAK9502716.1"/>
    <property type="molecule type" value="Genomic_DNA"/>
</dbReference>
<sequence>MHSSPSSAPIRKVSGGTVRSTLPRPPSDLYNQTQQQQQQQQIQSQHWDVEVVKGKVSSRCFWNACKALSFGLLLMFIGTTMAILGNYNLFINISL</sequence>
<evidence type="ECO:0000256" key="5">
    <source>
        <dbReference type="ARBA" id="ARBA00023136"/>
    </source>
</evidence>
<evidence type="ECO:0000256" key="2">
    <source>
        <dbReference type="ARBA" id="ARBA00005308"/>
    </source>
</evidence>
<proteinExistence type="inferred from homology"/>